<feature type="transmembrane region" description="Helical" evidence="1">
    <location>
        <begin position="164"/>
        <end position="185"/>
    </location>
</feature>
<evidence type="ECO:0008006" key="4">
    <source>
        <dbReference type="Google" id="ProtNLM"/>
    </source>
</evidence>
<protein>
    <recommendedName>
        <fullName evidence="4">Major facilitator superfamily (MFS) profile domain-containing protein</fullName>
    </recommendedName>
</protein>
<name>A0AA36MNG6_9DINO</name>
<evidence type="ECO:0000313" key="3">
    <source>
        <dbReference type="Proteomes" id="UP001178507"/>
    </source>
</evidence>
<feature type="transmembrane region" description="Helical" evidence="1">
    <location>
        <begin position="356"/>
        <end position="377"/>
    </location>
</feature>
<keyword evidence="1" id="KW-0472">Membrane</keyword>
<feature type="transmembrane region" description="Helical" evidence="1">
    <location>
        <begin position="389"/>
        <end position="408"/>
    </location>
</feature>
<evidence type="ECO:0000256" key="1">
    <source>
        <dbReference type="SAM" id="Phobius"/>
    </source>
</evidence>
<keyword evidence="1" id="KW-0812">Transmembrane</keyword>
<proteinExistence type="predicted"/>
<dbReference type="Proteomes" id="UP001178507">
    <property type="component" value="Unassembled WGS sequence"/>
</dbReference>
<keyword evidence="3" id="KW-1185">Reference proteome</keyword>
<gene>
    <name evidence="2" type="ORF">EVOR1521_LOCUS6926</name>
</gene>
<dbReference type="Gene3D" id="1.20.1250.20">
    <property type="entry name" value="MFS general substrate transporter like domains"/>
    <property type="match status" value="2"/>
</dbReference>
<dbReference type="Pfam" id="PF07690">
    <property type="entry name" value="MFS_1"/>
    <property type="match status" value="2"/>
</dbReference>
<comment type="caution">
    <text evidence="2">The sequence shown here is derived from an EMBL/GenBank/DDBJ whole genome shotgun (WGS) entry which is preliminary data.</text>
</comment>
<feature type="transmembrane region" description="Helical" evidence="1">
    <location>
        <begin position="74"/>
        <end position="92"/>
    </location>
</feature>
<feature type="transmembrane region" description="Helical" evidence="1">
    <location>
        <begin position="420"/>
        <end position="438"/>
    </location>
</feature>
<dbReference type="PANTHER" id="PTHR11360">
    <property type="entry name" value="MONOCARBOXYLATE TRANSPORTER"/>
    <property type="match status" value="1"/>
</dbReference>
<dbReference type="GO" id="GO:0008028">
    <property type="term" value="F:monocarboxylic acid transmembrane transporter activity"/>
    <property type="evidence" value="ECO:0007669"/>
    <property type="project" value="TreeGrafter"/>
</dbReference>
<dbReference type="SUPFAM" id="SSF103473">
    <property type="entry name" value="MFS general substrate transporter"/>
    <property type="match status" value="1"/>
</dbReference>
<organism evidence="2 3">
    <name type="scientific">Effrenium voratum</name>
    <dbReference type="NCBI Taxonomy" id="2562239"/>
    <lineage>
        <taxon>Eukaryota</taxon>
        <taxon>Sar</taxon>
        <taxon>Alveolata</taxon>
        <taxon>Dinophyceae</taxon>
        <taxon>Suessiales</taxon>
        <taxon>Symbiodiniaceae</taxon>
        <taxon>Effrenium</taxon>
    </lineage>
</organism>
<dbReference type="EMBL" id="CAUJNA010000535">
    <property type="protein sequence ID" value="CAJ1378361.1"/>
    <property type="molecule type" value="Genomic_DNA"/>
</dbReference>
<reference evidence="2" key="1">
    <citation type="submission" date="2023-08" db="EMBL/GenBank/DDBJ databases">
        <authorList>
            <person name="Chen Y."/>
            <person name="Shah S."/>
            <person name="Dougan E. K."/>
            <person name="Thang M."/>
            <person name="Chan C."/>
        </authorList>
    </citation>
    <scope>NUCLEOTIDE SEQUENCE</scope>
</reference>
<dbReference type="PANTHER" id="PTHR11360:SF284">
    <property type="entry name" value="EG:103B4.3 PROTEIN-RELATED"/>
    <property type="match status" value="1"/>
</dbReference>
<keyword evidence="1" id="KW-1133">Transmembrane helix</keyword>
<feature type="transmembrane region" description="Helical" evidence="1">
    <location>
        <begin position="134"/>
        <end position="152"/>
    </location>
</feature>
<dbReference type="InterPro" id="IPR011701">
    <property type="entry name" value="MFS"/>
</dbReference>
<feature type="transmembrane region" description="Helical" evidence="1">
    <location>
        <begin position="331"/>
        <end position="350"/>
    </location>
</feature>
<feature type="transmembrane region" description="Helical" evidence="1">
    <location>
        <begin position="99"/>
        <end position="122"/>
    </location>
</feature>
<accession>A0AA36MNG6</accession>
<dbReference type="InterPro" id="IPR036259">
    <property type="entry name" value="MFS_trans_sf"/>
</dbReference>
<dbReference type="AlphaFoldDB" id="A0AA36MNG6"/>
<feature type="transmembrane region" description="Helical" evidence="1">
    <location>
        <begin position="266"/>
        <end position="289"/>
    </location>
</feature>
<evidence type="ECO:0000313" key="2">
    <source>
        <dbReference type="EMBL" id="CAJ1378361.1"/>
    </source>
</evidence>
<feature type="transmembrane region" description="Helical" evidence="1">
    <location>
        <begin position="301"/>
        <end position="319"/>
    </location>
</feature>
<feature type="transmembrane region" description="Helical" evidence="1">
    <location>
        <begin position="197"/>
        <end position="216"/>
    </location>
</feature>
<sequence>MKVPEMKATGTMEPTMPKIVTDAPEATRLHRLSTAVCATVLCILTLLWSFTLYLSNGAVFTALLDEYNANRAKTAFIGSINEFVFLLTYVPTPALIQRFGLLTAYMLGSVLLVGGLAGNGVAASLDMWIPTHGFAVGMGMGILYMAQLDVIYKFTPRSHRGLCVGLAASAGGFGTMFLSPCLHYLATEYGLPNAMRVLAASAAATLVPVLVGVRMLQQRGHYFKDSANGKSDQCRSTIAASSESGRCQACKSVRGGLMQWFTNIDFLLLFLGSVLYLAGFSVPFVHLASLARDRGVNPADAAGLLSIFGTFNGIGRILFSRLGDLLGGAYLRVYCITVLGNSIMMFLLPWCQSYEHFTAFAACCGLFAGGRPISLVCGELFGQEQASKAYGLLGFAFVFSSLGAPLVGHVYDVIGSYEGGFISVGVLMAASLLILLGLDWKVRRQARDLEEAPREGDRFSV</sequence>
<feature type="transmembrane region" description="Helical" evidence="1">
    <location>
        <begin position="32"/>
        <end position="54"/>
    </location>
</feature>
<dbReference type="InterPro" id="IPR050327">
    <property type="entry name" value="Proton-linked_MCT"/>
</dbReference>